<proteinExistence type="predicted"/>
<sequence>LNSVLIHSFKNTPREEMMFKKLICFCLVVAIVHSDITEEDSNSIEPPPVISSSMNPTLEELKIHGANPKNKGISLRSLDSLFGLGIGANLLGVYAGAGIGHGRGGYGDMGQGFVGKPAGSQYPQYSQNPFPQIPTTQYPYPSYMQPQPYYLPATHAPY</sequence>
<evidence type="ECO:0000313" key="1">
    <source>
        <dbReference type="EMBL" id="JAS96415.1"/>
    </source>
</evidence>
<gene>
    <name evidence="1" type="ORF">g.48017</name>
</gene>
<feature type="non-terminal residue" evidence="1">
    <location>
        <position position="1"/>
    </location>
</feature>
<dbReference type="EMBL" id="GECU01011291">
    <property type="protein sequence ID" value="JAS96415.1"/>
    <property type="molecule type" value="Transcribed_RNA"/>
</dbReference>
<name>A0A1B6JB98_9HEMI</name>
<reference evidence="1" key="1">
    <citation type="submission" date="2015-11" db="EMBL/GenBank/DDBJ databases">
        <title>De novo transcriptome assembly of four potential Pierce s Disease insect vectors from Arizona vineyards.</title>
        <authorList>
            <person name="Tassone E.E."/>
        </authorList>
    </citation>
    <scope>NUCLEOTIDE SEQUENCE</scope>
</reference>
<accession>A0A1B6JB98</accession>
<protein>
    <submittedName>
        <fullName evidence="1">Uncharacterized protein</fullName>
    </submittedName>
</protein>
<dbReference type="AlphaFoldDB" id="A0A1B6JB98"/>
<organism evidence="1">
    <name type="scientific">Homalodisca liturata</name>
    <dbReference type="NCBI Taxonomy" id="320908"/>
    <lineage>
        <taxon>Eukaryota</taxon>
        <taxon>Metazoa</taxon>
        <taxon>Ecdysozoa</taxon>
        <taxon>Arthropoda</taxon>
        <taxon>Hexapoda</taxon>
        <taxon>Insecta</taxon>
        <taxon>Pterygota</taxon>
        <taxon>Neoptera</taxon>
        <taxon>Paraneoptera</taxon>
        <taxon>Hemiptera</taxon>
        <taxon>Auchenorrhyncha</taxon>
        <taxon>Membracoidea</taxon>
        <taxon>Cicadellidae</taxon>
        <taxon>Cicadellinae</taxon>
        <taxon>Proconiini</taxon>
        <taxon>Homalodisca</taxon>
    </lineage>
</organism>